<organism evidence="1 2">
    <name type="scientific">Reticulibacter mediterranei</name>
    <dbReference type="NCBI Taxonomy" id="2778369"/>
    <lineage>
        <taxon>Bacteria</taxon>
        <taxon>Bacillati</taxon>
        <taxon>Chloroflexota</taxon>
        <taxon>Ktedonobacteria</taxon>
        <taxon>Ktedonobacterales</taxon>
        <taxon>Reticulibacteraceae</taxon>
        <taxon>Reticulibacter</taxon>
    </lineage>
</organism>
<proteinExistence type="predicted"/>
<dbReference type="AlphaFoldDB" id="A0A8J3IQ42"/>
<name>A0A8J3IQ42_9CHLR</name>
<protein>
    <submittedName>
        <fullName evidence="1">Uncharacterized protein</fullName>
    </submittedName>
</protein>
<comment type="caution">
    <text evidence="1">The sequence shown here is derived from an EMBL/GenBank/DDBJ whole genome shotgun (WGS) entry which is preliminary data.</text>
</comment>
<evidence type="ECO:0000313" key="1">
    <source>
        <dbReference type="EMBL" id="GHO98696.1"/>
    </source>
</evidence>
<gene>
    <name evidence="1" type="ORF">KSF_087440</name>
</gene>
<dbReference type="EMBL" id="BNJK01000002">
    <property type="protein sequence ID" value="GHO98696.1"/>
    <property type="molecule type" value="Genomic_DNA"/>
</dbReference>
<dbReference type="InterPro" id="IPR029055">
    <property type="entry name" value="Ntn_hydrolases_N"/>
</dbReference>
<evidence type="ECO:0000313" key="2">
    <source>
        <dbReference type="Proteomes" id="UP000597444"/>
    </source>
</evidence>
<dbReference type="Proteomes" id="UP000597444">
    <property type="component" value="Unassembled WGS sequence"/>
</dbReference>
<accession>A0A8J3IQ42</accession>
<sequence length="194" mass="21143">MTCIVGCVEGGIVYIGGDSAWCNNWEMSVGVGKKVVRNGDVLIGCSGDPRIKDILQQVFVPPIYVSNKKKSLLAFLLTDFTNAMKYSLKCAGEKEDALEKECSLLIGMHGRLFQMEGNFHILEAAHGYDAVGSGAYFALGAMHATPDLLPSDRIHRALAAAEAHCPSVRAPFMIEQLGPRYQAPKKRGFAYGFR</sequence>
<reference evidence="1" key="1">
    <citation type="submission" date="2020-10" db="EMBL/GenBank/DDBJ databases">
        <title>Taxonomic study of unclassified bacteria belonging to the class Ktedonobacteria.</title>
        <authorList>
            <person name="Yabe S."/>
            <person name="Wang C.M."/>
            <person name="Zheng Y."/>
            <person name="Sakai Y."/>
            <person name="Cavaletti L."/>
            <person name="Monciardini P."/>
            <person name="Donadio S."/>
        </authorList>
    </citation>
    <scope>NUCLEOTIDE SEQUENCE</scope>
    <source>
        <strain evidence="1">ID150040</strain>
    </source>
</reference>
<keyword evidence="2" id="KW-1185">Reference proteome</keyword>
<dbReference type="Gene3D" id="3.60.20.10">
    <property type="entry name" value="Glutamine Phosphoribosylpyrophosphate, subunit 1, domain 1"/>
    <property type="match status" value="1"/>
</dbReference>
<dbReference type="SUPFAM" id="SSF56235">
    <property type="entry name" value="N-terminal nucleophile aminohydrolases (Ntn hydrolases)"/>
    <property type="match status" value="1"/>
</dbReference>
<dbReference type="RefSeq" id="WP_220209397.1">
    <property type="nucleotide sequence ID" value="NZ_BNJK01000002.1"/>
</dbReference>